<gene>
    <name evidence="1" type="ORF">VTL71DRAFT_5282</name>
</gene>
<dbReference type="Proteomes" id="UP001595075">
    <property type="component" value="Unassembled WGS sequence"/>
</dbReference>
<evidence type="ECO:0000313" key="1">
    <source>
        <dbReference type="EMBL" id="KAL2063477.1"/>
    </source>
</evidence>
<name>A0ABR4C198_9HELO</name>
<reference evidence="1 2" key="1">
    <citation type="journal article" date="2024" name="Commun. Biol.">
        <title>Comparative genomic analysis of thermophilic fungi reveals convergent evolutionary adaptations and gene losses.</title>
        <authorList>
            <person name="Steindorff A.S."/>
            <person name="Aguilar-Pontes M.V."/>
            <person name="Robinson A.J."/>
            <person name="Andreopoulos B."/>
            <person name="LaButti K."/>
            <person name="Kuo A."/>
            <person name="Mondo S."/>
            <person name="Riley R."/>
            <person name="Otillar R."/>
            <person name="Haridas S."/>
            <person name="Lipzen A."/>
            <person name="Grimwood J."/>
            <person name="Schmutz J."/>
            <person name="Clum A."/>
            <person name="Reid I.D."/>
            <person name="Moisan M.C."/>
            <person name="Butler G."/>
            <person name="Nguyen T.T.M."/>
            <person name="Dewar K."/>
            <person name="Conant G."/>
            <person name="Drula E."/>
            <person name="Henrissat B."/>
            <person name="Hansel C."/>
            <person name="Singer S."/>
            <person name="Hutchinson M.I."/>
            <person name="de Vries R.P."/>
            <person name="Natvig D.O."/>
            <person name="Powell A.J."/>
            <person name="Tsang A."/>
            <person name="Grigoriev I.V."/>
        </authorList>
    </citation>
    <scope>NUCLEOTIDE SEQUENCE [LARGE SCALE GENOMIC DNA]</scope>
    <source>
        <strain evidence="1 2">CBS 494.80</strain>
    </source>
</reference>
<protein>
    <submittedName>
        <fullName evidence="1">Uncharacterized protein</fullName>
    </submittedName>
</protein>
<evidence type="ECO:0000313" key="2">
    <source>
        <dbReference type="Proteomes" id="UP001595075"/>
    </source>
</evidence>
<comment type="caution">
    <text evidence="1">The sequence shown here is derived from an EMBL/GenBank/DDBJ whole genome shotgun (WGS) entry which is preliminary data.</text>
</comment>
<proteinExistence type="predicted"/>
<dbReference type="EMBL" id="JAZHXI010000015">
    <property type="protein sequence ID" value="KAL2063477.1"/>
    <property type="molecule type" value="Genomic_DNA"/>
</dbReference>
<keyword evidence="2" id="KW-1185">Reference proteome</keyword>
<accession>A0ABR4C198</accession>
<sequence length="327" mass="37279">MARSAKSKSVWSTKPQEVEAFCAARDAASLQDLKNAVANTVLEKPTSSTNPTDTTVDIIAAKPAEPVHWDLYSDPIIKTEEDLMKERVEEELKGWPWKECPQKLFTSGPFALNYSADGGQNTSPRFKLPQAKQISSLLLNKLFATDDIARTLLPIIFKHHSSAWRFWSTCQEVMVRYDHQIDLWDMTGTLEQGGYFRNCEKDRYGPNAPTDPYDQGAVSPIVVIAPFRRPSGPPSYFEQVRNLHTMSIAMSNFADNMQNLQIHRIHFLTPQLLNLLIPKMTNLKVLGIYQCQLLPVTEIFRLLDIIKTDRPLGRENQISLDFYPTWH</sequence>
<organism evidence="1 2">
    <name type="scientific">Oculimacula yallundae</name>
    <dbReference type="NCBI Taxonomy" id="86028"/>
    <lineage>
        <taxon>Eukaryota</taxon>
        <taxon>Fungi</taxon>
        <taxon>Dikarya</taxon>
        <taxon>Ascomycota</taxon>
        <taxon>Pezizomycotina</taxon>
        <taxon>Leotiomycetes</taxon>
        <taxon>Helotiales</taxon>
        <taxon>Ploettnerulaceae</taxon>
        <taxon>Oculimacula</taxon>
    </lineage>
</organism>